<keyword evidence="6 8" id="KW-0592">Phosphate transport</keyword>
<protein>
    <recommendedName>
        <fullName evidence="8">Phosphate-specific transport system accessory protein PhoU</fullName>
    </recommendedName>
</protein>
<dbReference type="InterPro" id="IPR026022">
    <property type="entry name" value="PhoU_dom"/>
</dbReference>
<dbReference type="PANTHER" id="PTHR42930:SF3">
    <property type="entry name" value="PHOSPHATE-SPECIFIC TRANSPORT SYSTEM ACCESSORY PROTEIN PHOU"/>
    <property type="match status" value="1"/>
</dbReference>
<dbReference type="FunFam" id="1.20.58.220:FF:000004">
    <property type="entry name" value="Phosphate-specific transport system accessory protein PhoU"/>
    <property type="match status" value="1"/>
</dbReference>
<evidence type="ECO:0000256" key="6">
    <source>
        <dbReference type="ARBA" id="ARBA00022592"/>
    </source>
</evidence>
<dbReference type="PIRSF" id="PIRSF003107">
    <property type="entry name" value="PhoU"/>
    <property type="match status" value="1"/>
</dbReference>
<reference evidence="10 11" key="1">
    <citation type="submission" date="2018-04" db="EMBL/GenBank/DDBJ databases">
        <title>Complete genome sequence of Hydrogenophilus thermoluteolus TH-1.</title>
        <authorList>
            <person name="Arai H."/>
        </authorList>
    </citation>
    <scope>NUCLEOTIDE SEQUENCE [LARGE SCALE GENOMIC DNA]</scope>
    <source>
        <strain evidence="10 11">TH-1</strain>
    </source>
</reference>
<feature type="domain" description="PhoU" evidence="9">
    <location>
        <begin position="133"/>
        <end position="210"/>
    </location>
</feature>
<keyword evidence="11" id="KW-1185">Reference proteome</keyword>
<dbReference type="Proteomes" id="UP000262004">
    <property type="component" value="Chromosome"/>
</dbReference>
<evidence type="ECO:0000256" key="8">
    <source>
        <dbReference type="PIRNR" id="PIRNR003107"/>
    </source>
</evidence>
<dbReference type="AlphaFoldDB" id="A0A2Z6E0A1"/>
<dbReference type="GO" id="GO:0005737">
    <property type="term" value="C:cytoplasm"/>
    <property type="evidence" value="ECO:0007669"/>
    <property type="project" value="UniProtKB-SubCell"/>
</dbReference>
<dbReference type="EMBL" id="AP018558">
    <property type="protein sequence ID" value="BBD77935.1"/>
    <property type="molecule type" value="Genomic_DNA"/>
</dbReference>
<name>A0A2Z6E0A1_HYDTE</name>
<dbReference type="Pfam" id="PF01895">
    <property type="entry name" value="PhoU"/>
    <property type="match status" value="2"/>
</dbReference>
<dbReference type="InterPro" id="IPR038078">
    <property type="entry name" value="PhoU-like_sf"/>
</dbReference>
<dbReference type="GO" id="GO:0045936">
    <property type="term" value="P:negative regulation of phosphate metabolic process"/>
    <property type="evidence" value="ECO:0007669"/>
    <property type="project" value="InterPro"/>
</dbReference>
<accession>A0A2Z6E0A1</accession>
<comment type="subcellular location">
    <subcellularLocation>
        <location evidence="1 8">Cytoplasm</location>
    </subcellularLocation>
</comment>
<dbReference type="GO" id="GO:0006817">
    <property type="term" value="P:phosphate ion transport"/>
    <property type="evidence" value="ECO:0007669"/>
    <property type="project" value="UniProtKB-KW"/>
</dbReference>
<dbReference type="KEGG" id="htl:HPTL_1677"/>
<comment type="subunit">
    <text evidence="3 8">Homodimer.</text>
</comment>
<evidence type="ECO:0000256" key="1">
    <source>
        <dbReference type="ARBA" id="ARBA00004496"/>
    </source>
</evidence>
<evidence type="ECO:0000256" key="7">
    <source>
        <dbReference type="ARBA" id="ARBA00056181"/>
    </source>
</evidence>
<evidence type="ECO:0000313" key="11">
    <source>
        <dbReference type="Proteomes" id="UP000262004"/>
    </source>
</evidence>
<keyword evidence="5 8" id="KW-0963">Cytoplasm</keyword>
<dbReference type="NCBIfam" id="TIGR02135">
    <property type="entry name" value="phoU_full"/>
    <property type="match status" value="1"/>
</dbReference>
<evidence type="ECO:0000256" key="4">
    <source>
        <dbReference type="ARBA" id="ARBA00022448"/>
    </source>
</evidence>
<evidence type="ECO:0000259" key="9">
    <source>
        <dbReference type="Pfam" id="PF01895"/>
    </source>
</evidence>
<proteinExistence type="inferred from homology"/>
<keyword evidence="4 8" id="KW-0813">Transport</keyword>
<gene>
    <name evidence="10" type="ORF">HPTL_1677</name>
</gene>
<comment type="similarity">
    <text evidence="2 8">Belongs to the PhoU family.</text>
</comment>
<organism evidence="10 11">
    <name type="scientific">Hydrogenophilus thermoluteolus</name>
    <name type="common">Pseudomonas hydrogenothermophila</name>
    <dbReference type="NCBI Taxonomy" id="297"/>
    <lineage>
        <taxon>Bacteria</taxon>
        <taxon>Pseudomonadati</taxon>
        <taxon>Pseudomonadota</taxon>
        <taxon>Hydrogenophilia</taxon>
        <taxon>Hydrogenophilales</taxon>
        <taxon>Hydrogenophilaceae</taxon>
        <taxon>Hydrogenophilus</taxon>
    </lineage>
</organism>
<dbReference type="InterPro" id="IPR028366">
    <property type="entry name" value="PhoU"/>
</dbReference>
<dbReference type="Gene3D" id="1.20.58.220">
    <property type="entry name" value="Phosphate transport system protein phou homolog 2, domain 2"/>
    <property type="match status" value="1"/>
</dbReference>
<sequence>MNLKPHTLSVFDREINELRTLVLTMGREVEAQVQRAVEGVRTGNTDLLEAVRSKEKEINAEDREVFEKTVQLIVRNAPTASDLRLALATMQIATDLERVGDEAKKIAKAGLRLLDRQPSFTPSVELDLITRTGVEMLHAALDLYARLEDDQASEILARDKEVDRMFKGILRELITYMMEDPRTISQSIELVFIAKALERVGDHAKNIVEHVIYVVEGKDVRYRGSPPQAEA</sequence>
<dbReference type="GO" id="GO:0030643">
    <property type="term" value="P:intracellular phosphate ion homeostasis"/>
    <property type="evidence" value="ECO:0007669"/>
    <property type="project" value="InterPro"/>
</dbReference>
<dbReference type="RefSeq" id="WP_197713654.1">
    <property type="nucleotide sequence ID" value="NZ_AP018558.1"/>
</dbReference>
<dbReference type="PANTHER" id="PTHR42930">
    <property type="entry name" value="PHOSPHATE-SPECIFIC TRANSPORT SYSTEM ACCESSORY PROTEIN PHOU"/>
    <property type="match status" value="1"/>
</dbReference>
<feature type="domain" description="PhoU" evidence="9">
    <location>
        <begin position="23"/>
        <end position="108"/>
    </location>
</feature>
<dbReference type="SUPFAM" id="SSF109755">
    <property type="entry name" value="PhoU-like"/>
    <property type="match status" value="1"/>
</dbReference>
<evidence type="ECO:0000313" key="10">
    <source>
        <dbReference type="EMBL" id="BBD77935.1"/>
    </source>
</evidence>
<evidence type="ECO:0000256" key="5">
    <source>
        <dbReference type="ARBA" id="ARBA00022490"/>
    </source>
</evidence>
<evidence type="ECO:0000256" key="2">
    <source>
        <dbReference type="ARBA" id="ARBA00008107"/>
    </source>
</evidence>
<evidence type="ECO:0000256" key="3">
    <source>
        <dbReference type="ARBA" id="ARBA00011738"/>
    </source>
</evidence>
<comment type="function">
    <text evidence="7 8">Plays a role in the regulation of phosphate uptake.</text>
</comment>